<feature type="coiled-coil region" evidence="1">
    <location>
        <begin position="815"/>
        <end position="842"/>
    </location>
</feature>
<dbReference type="PANTHER" id="PTHR31008:SF2">
    <property type="entry name" value="COP1-INTERACTING PROTEIN-LIKE PROTEIN"/>
    <property type="match status" value="1"/>
</dbReference>
<accession>A0ABP0UIF4</accession>
<feature type="region of interest" description="Disordered" evidence="2">
    <location>
        <begin position="468"/>
        <end position="570"/>
    </location>
</feature>
<feature type="compositionally biased region" description="Polar residues" evidence="2">
    <location>
        <begin position="1035"/>
        <end position="1045"/>
    </location>
</feature>
<organism evidence="3 4">
    <name type="scientific">Sphagnum troendelagicum</name>
    <dbReference type="NCBI Taxonomy" id="128251"/>
    <lineage>
        <taxon>Eukaryota</taxon>
        <taxon>Viridiplantae</taxon>
        <taxon>Streptophyta</taxon>
        <taxon>Embryophyta</taxon>
        <taxon>Bryophyta</taxon>
        <taxon>Sphagnophytina</taxon>
        <taxon>Sphagnopsida</taxon>
        <taxon>Sphagnales</taxon>
        <taxon>Sphagnaceae</taxon>
        <taxon>Sphagnum</taxon>
    </lineage>
</organism>
<feature type="compositionally biased region" description="Acidic residues" evidence="2">
    <location>
        <begin position="433"/>
        <end position="447"/>
    </location>
</feature>
<feature type="region of interest" description="Disordered" evidence="2">
    <location>
        <begin position="1211"/>
        <end position="1371"/>
    </location>
</feature>
<dbReference type="PANTHER" id="PTHR31008">
    <property type="entry name" value="COP1-INTERACTING PROTEIN-RELATED"/>
    <property type="match status" value="1"/>
</dbReference>
<feature type="compositionally biased region" description="Low complexity" evidence="2">
    <location>
        <begin position="1352"/>
        <end position="1364"/>
    </location>
</feature>
<feature type="compositionally biased region" description="Polar residues" evidence="2">
    <location>
        <begin position="1005"/>
        <end position="1015"/>
    </location>
</feature>
<feature type="compositionally biased region" description="Basic and acidic residues" evidence="2">
    <location>
        <begin position="787"/>
        <end position="812"/>
    </location>
</feature>
<reference evidence="3" key="1">
    <citation type="submission" date="2024-02" db="EMBL/GenBank/DDBJ databases">
        <authorList>
            <consortium name="ELIXIR-Norway"/>
            <consortium name="Elixir Norway"/>
        </authorList>
    </citation>
    <scope>NUCLEOTIDE SEQUENCE</scope>
</reference>
<feature type="compositionally biased region" description="Basic residues" evidence="2">
    <location>
        <begin position="367"/>
        <end position="376"/>
    </location>
</feature>
<evidence type="ECO:0000256" key="2">
    <source>
        <dbReference type="SAM" id="MobiDB-lite"/>
    </source>
</evidence>
<feature type="region of interest" description="Disordered" evidence="2">
    <location>
        <begin position="271"/>
        <end position="299"/>
    </location>
</feature>
<keyword evidence="1" id="KW-0175">Coiled coil</keyword>
<feature type="compositionally biased region" description="Polar residues" evidence="2">
    <location>
        <begin position="973"/>
        <end position="988"/>
    </location>
</feature>
<feature type="region of interest" description="Disordered" evidence="2">
    <location>
        <begin position="845"/>
        <end position="1104"/>
    </location>
</feature>
<keyword evidence="4" id="KW-1185">Reference proteome</keyword>
<protein>
    <recommendedName>
        <fullName evidence="5">COP1-interacting protein 7</fullName>
    </recommendedName>
</protein>
<feature type="compositionally biased region" description="Low complexity" evidence="2">
    <location>
        <begin position="758"/>
        <end position="768"/>
    </location>
</feature>
<feature type="compositionally biased region" description="Basic and acidic residues" evidence="2">
    <location>
        <begin position="1072"/>
        <end position="1082"/>
    </location>
</feature>
<feature type="compositionally biased region" description="Basic and acidic residues" evidence="2">
    <location>
        <begin position="468"/>
        <end position="478"/>
    </location>
</feature>
<feature type="region of interest" description="Disordered" evidence="2">
    <location>
        <begin position="758"/>
        <end position="812"/>
    </location>
</feature>
<proteinExistence type="predicted"/>
<feature type="compositionally biased region" description="Polar residues" evidence="2">
    <location>
        <begin position="1217"/>
        <end position="1235"/>
    </location>
</feature>
<feature type="region of interest" description="Disordered" evidence="2">
    <location>
        <begin position="417"/>
        <end position="456"/>
    </location>
</feature>
<evidence type="ECO:0000313" key="3">
    <source>
        <dbReference type="EMBL" id="CAK9220870.1"/>
    </source>
</evidence>
<feature type="compositionally biased region" description="Polar residues" evidence="2">
    <location>
        <begin position="271"/>
        <end position="281"/>
    </location>
</feature>
<feature type="compositionally biased region" description="Low complexity" evidence="2">
    <location>
        <begin position="850"/>
        <end position="871"/>
    </location>
</feature>
<evidence type="ECO:0000256" key="1">
    <source>
        <dbReference type="SAM" id="Coils"/>
    </source>
</evidence>
<gene>
    <name evidence="3" type="ORF">CSSPTR1EN2_LOCUS15672</name>
</gene>
<feature type="compositionally biased region" description="Polar residues" evidence="2">
    <location>
        <begin position="892"/>
        <end position="928"/>
    </location>
</feature>
<dbReference type="EMBL" id="OZ019895">
    <property type="protein sequence ID" value="CAK9220870.1"/>
    <property type="molecule type" value="Genomic_DNA"/>
</dbReference>
<evidence type="ECO:0008006" key="5">
    <source>
        <dbReference type="Google" id="ProtNLM"/>
    </source>
</evidence>
<feature type="compositionally biased region" description="Basic and acidic residues" evidence="2">
    <location>
        <begin position="537"/>
        <end position="550"/>
    </location>
</feature>
<name>A0ABP0UIF4_9BRYO</name>
<feature type="compositionally biased region" description="Polar residues" evidence="2">
    <location>
        <begin position="1262"/>
        <end position="1271"/>
    </location>
</feature>
<feature type="compositionally biased region" description="Pro residues" evidence="2">
    <location>
        <begin position="1086"/>
        <end position="1100"/>
    </location>
</feature>
<dbReference type="Proteomes" id="UP001497512">
    <property type="component" value="Chromosome 3"/>
</dbReference>
<feature type="region of interest" description="Disordered" evidence="2">
    <location>
        <begin position="334"/>
        <end position="400"/>
    </location>
</feature>
<evidence type="ECO:0000313" key="4">
    <source>
        <dbReference type="Proteomes" id="UP001497512"/>
    </source>
</evidence>
<sequence>MKSDSPIDFAIFQLTPTRTRCELLVVCGTEAEKLSAGLLQPYLEHLKTAEEQVKKGGYSIKLEPPPEYPNGTNKDAPWFTKGTMERFVRFVSTPELLERISTVEWELSQIEEAISLQTSDPSSVCLLTLSAFRFLGHGGSKFLFQGCQFLSFIRWCHRRRLLRAMDSRRLALQKEQGMAFARAGAAGFDMEQLTHLTVFADCFGATRLGDACAKFIALCNKRKESILWMEEMELAAAAAEAAALTSTPPRLISKDQYVDMWTDAQGYVDGNRSQGQWSQRQVSDHHWQSSPGYYNDGPGYVHSGEPTMHPNLEGGYGNMIPQGEKDLNVVAAIGNAGHTPPTSSAMEGMVSDNKSLSDTEADGPSPSHKHSRRSARHSTSPNRRSSSPLRKVQVGRSGSRRSGVVVIRNINYITNPSVSVEKSPGKDCSEASESLDETDSAMGDEDDEKKLSGPGSLSVKDAISLFEVKRRESRDSPKKRLSKQGSRRGSIGNAEKPVLRRWSSTAGEEISEPSMTSEKSDGVDGSDDSLQNVATTEHSETTDLLQDKEQPGPPFHHGSTEEMLSVPTRSLQVSRSGLNFEAEAGMRVQNLTNTELSEPLEDTFILPHRDTHFLVRTSLYSEPESSVVQPSGTQLDDSFMIPKRSGQASEMNELREVNQDHEMVLVQKPELTDESFIVPDRAQAHEQSELGWRSELHLDAEMPSNKKNKVQTEETTTAPEELFMFPDRQGGRESLGWSTAVDYSMECLAPETIDQKSAAAANADNNVDSAKESKVKGQPSTKKVEKRKSEVVAHHARLSEKHAPSADAQLRAEKLRAFKADLARSKKEKDEEERKRLEALRALRRERIAARSNPATAAATPHASQRQLSSPKPSPLPKLSPQKSTSRPLRGSMSTLAPPTISKSSRIFQRRASTALKSSLNPLSQSVPSFAELRKENTKPSAVRSSSIFERGPLKKNQSLPARHASTAPLEANRTQPSSRLISSLSANNDDKKRLRSSAIRRSVSELSTESQEVQVSAPRRTTKVVEVEQKEQSTKTTNRLSTIPSGALDAKPFLRKGRSTTSGATPAARKLKTDSAADHLKVPNGNPPMPLPLPLPVEAPPSAQDLNQIPAASRDLATDETNEKAEESPAHSETHISALINSSPVAYIAPRAMMSSSPISTPTRATSAPAEVYDAPLATVTDYTSPKYDAPKAIVSSSSLDALPVLQASLSPEEVGNTNSSGRSRKTWGSSQKLALTGDNDNKESPKGLRKLLKFGRKSRNSNANDSTTSEGDEDTEAASEAGFSEVVVKIEKGRQNGSHSKNSKRGSVISNVSMDVDDESSPGLSVRSSLPTPPSDSKMLDGKSSGGSSGKASRSFFAAFRSKTNEAKS</sequence>
<feature type="compositionally biased region" description="Basic residues" evidence="2">
    <location>
        <begin position="1249"/>
        <end position="1261"/>
    </location>
</feature>
<feature type="compositionally biased region" description="Polar residues" evidence="2">
    <location>
        <begin position="939"/>
        <end position="948"/>
    </location>
</feature>
<feature type="compositionally biased region" description="Basic and acidic residues" evidence="2">
    <location>
        <begin position="1024"/>
        <end position="1034"/>
    </location>
</feature>